<reference evidence="1" key="1">
    <citation type="submission" date="2021-01" db="EMBL/GenBank/DDBJ databases">
        <title>Chromosome-level genome assembly of a human fungal pathogen reveals clustering of transcriptionally co-regulated genes.</title>
        <authorList>
            <person name="Voorhies M."/>
            <person name="Cohen S."/>
            <person name="Shea T.P."/>
            <person name="Petrus S."/>
            <person name="Munoz J.F."/>
            <person name="Poplawski S."/>
            <person name="Goldman W.E."/>
            <person name="Michael T."/>
            <person name="Cuomo C.A."/>
            <person name="Sil A."/>
            <person name="Beyhan S."/>
        </authorList>
    </citation>
    <scope>NUCLEOTIDE SEQUENCE</scope>
    <source>
        <strain evidence="1">H88</strain>
    </source>
</reference>
<name>A0A8A1LEX7_AJEC8</name>
<evidence type="ECO:0000313" key="1">
    <source>
        <dbReference type="EMBL" id="QSS52100.1"/>
    </source>
</evidence>
<dbReference type="AlphaFoldDB" id="A0A8A1LEX7"/>
<dbReference type="EMBL" id="CP069103">
    <property type="protein sequence ID" value="QSS52100.1"/>
    <property type="molecule type" value="Genomic_DNA"/>
</dbReference>
<proteinExistence type="predicted"/>
<protein>
    <submittedName>
        <fullName evidence="1">Uncharacterized protein</fullName>
    </submittedName>
</protein>
<gene>
    <name evidence="1" type="ORF">I7I53_07609</name>
</gene>
<sequence length="75" mass="8689">MLFPPLGLFSGIYIREVMTHSRFILYLAREFPDTALPRSVPRQPIFHHYLYKLCAITMVSLKKLSVVRAALGFHI</sequence>
<dbReference type="Proteomes" id="UP000663419">
    <property type="component" value="Chromosome 2"/>
</dbReference>
<accession>A0A8A1LEX7</accession>
<organism evidence="1 2">
    <name type="scientific">Ajellomyces capsulatus (strain H88)</name>
    <name type="common">Darling's disease fungus</name>
    <name type="synonym">Histoplasma capsulatum</name>
    <dbReference type="NCBI Taxonomy" id="544711"/>
    <lineage>
        <taxon>Eukaryota</taxon>
        <taxon>Fungi</taxon>
        <taxon>Dikarya</taxon>
        <taxon>Ascomycota</taxon>
        <taxon>Pezizomycotina</taxon>
        <taxon>Eurotiomycetes</taxon>
        <taxon>Eurotiomycetidae</taxon>
        <taxon>Onygenales</taxon>
        <taxon>Ajellomycetaceae</taxon>
        <taxon>Histoplasma</taxon>
    </lineage>
</organism>
<dbReference type="VEuPathDB" id="FungiDB:I7I53_07609"/>
<evidence type="ECO:0000313" key="2">
    <source>
        <dbReference type="Proteomes" id="UP000663419"/>
    </source>
</evidence>